<sequence length="73" mass="9211">MKKNQIQKKNFIYKKKKFIEKEEKKINKNNQNYYLYKNKKLKKGIFLKKPKFNEIMYPFFLNLKLVNEYLKKK</sequence>
<geneLocation type="mitochondrion" evidence="1"/>
<dbReference type="EMBL" id="AP014838">
    <property type="protein sequence ID" value="BAS30633.1"/>
    <property type="molecule type" value="Genomic_DNA"/>
</dbReference>
<accession>A0A0K2SSA2</accession>
<evidence type="ECO:0000313" key="1">
    <source>
        <dbReference type="EMBL" id="BAS30583.1"/>
    </source>
</evidence>
<dbReference type="RefSeq" id="YP_009167072.1">
    <property type="nucleotide sequence ID" value="NC_027966.1"/>
</dbReference>
<proteinExistence type="predicted"/>
<reference evidence="1" key="1">
    <citation type="journal article" date="2016" name="Gene">
        <title>Comparative mitochondrial genome analysis of Pythium insidiosum and related oomycete species provides new insights into genetic variation and phylogenetic relationships.</title>
        <authorList>
            <person name="Tangphatsornruang S."/>
            <person name="Ruang-areerate P."/>
            <person name="Sangsrakru D."/>
            <person name="Rujirawat T."/>
            <person name="Lohnoo T."/>
            <person name="Kittichotirat W."/>
            <person name="Patumcharoenpol P."/>
            <person name="Grenville-Briggs L.J."/>
            <person name="Krajaejun T."/>
        </authorList>
    </citation>
    <scope>NUCLEOTIDE SEQUENCE</scope>
    <source>
        <strain evidence="1">Pi-S</strain>
    </source>
</reference>
<dbReference type="EMBL" id="AP014838">
    <property type="protein sequence ID" value="BAS30583.1"/>
    <property type="molecule type" value="Genomic_DNA"/>
</dbReference>
<dbReference type="GeneID" id="26038862"/>
<name>A0A0K2SSA2_PYTIN</name>
<protein>
    <submittedName>
        <fullName evidence="1">Uncharacterized protein</fullName>
    </submittedName>
</protein>
<gene>
    <name evidence="1" type="primary">ymf100</name>
</gene>
<dbReference type="RefSeq" id="YP_009167022.1">
    <property type="nucleotide sequence ID" value="NC_027966.1"/>
</dbReference>
<dbReference type="AlphaFoldDB" id="A0A0K2SSA2"/>
<keyword evidence="1" id="KW-0496">Mitochondrion</keyword>
<dbReference type="GeneID" id="26038879"/>
<organism evidence="1">
    <name type="scientific">Pythium insidiosum</name>
    <name type="common">Pythiosis disease agent</name>
    <dbReference type="NCBI Taxonomy" id="114742"/>
    <lineage>
        <taxon>Eukaryota</taxon>
        <taxon>Sar</taxon>
        <taxon>Stramenopiles</taxon>
        <taxon>Oomycota</taxon>
        <taxon>Peronosporomycetes</taxon>
        <taxon>Pythiales</taxon>
        <taxon>Pythiaceae</taxon>
        <taxon>Pythium</taxon>
    </lineage>
</organism>